<dbReference type="EMBL" id="CP121687">
    <property type="protein sequence ID" value="WZL69840.1"/>
    <property type="molecule type" value="Genomic_DNA"/>
</dbReference>
<keyword evidence="2" id="KW-1185">Reference proteome</keyword>
<organism evidence="1 2">
    <name type="scientific">Defluviitalea saccharophila</name>
    <dbReference type="NCBI Taxonomy" id="879970"/>
    <lineage>
        <taxon>Bacteria</taxon>
        <taxon>Bacillati</taxon>
        <taxon>Bacillota</taxon>
        <taxon>Clostridia</taxon>
        <taxon>Lachnospirales</taxon>
        <taxon>Defluviitaleaceae</taxon>
        <taxon>Defluviitalea</taxon>
    </lineage>
</organism>
<sequence>MKITPSLVIADLEEYLRLFHISLSQQARQTLLDVEEFAYKCDHPVNENLFFSKIIRNYDTVQDILLDKGINPTLAALILEKRYYDTIEDEVRYREEDFSYSQIYRRRANPKTDIIDRALEYCVLENRNFIENKDILLAAMDYFEDSIDEEHSHWTDKTLEKSPVTLSHVYGQYNENLWIKFEDIRKGLQNSKVPEDNIELERNDINIFLHYEHEELHNSSTHTA</sequence>
<dbReference type="RefSeq" id="WP_341876828.1">
    <property type="nucleotide sequence ID" value="NZ_CP121687.1"/>
</dbReference>
<dbReference type="Proteomes" id="UP001486565">
    <property type="component" value="Chromosome"/>
</dbReference>
<proteinExistence type="predicted"/>
<evidence type="ECO:0000313" key="2">
    <source>
        <dbReference type="Proteomes" id="UP001486565"/>
    </source>
</evidence>
<name>A0ABZ2Y4I3_9FIRM</name>
<reference evidence="1 2" key="1">
    <citation type="submission" date="2023-03" db="EMBL/GenBank/DDBJ databases">
        <title>Novel Species.</title>
        <authorList>
            <person name="Ma S."/>
        </authorList>
    </citation>
    <scope>NUCLEOTIDE SEQUENCE [LARGE SCALE GENOMIC DNA]</scope>
    <source>
        <strain evidence="1 2">LIND6LT2</strain>
    </source>
</reference>
<evidence type="ECO:0000313" key="1">
    <source>
        <dbReference type="EMBL" id="WZL69840.1"/>
    </source>
</evidence>
<accession>A0ABZ2Y4I3</accession>
<protein>
    <submittedName>
        <fullName evidence="1">Uncharacterized protein</fullName>
    </submittedName>
</protein>
<gene>
    <name evidence="1" type="ORF">QBE51_13865</name>
</gene>